<comment type="similarity">
    <text evidence="1">Belongs to the VPS8 family.</text>
</comment>
<dbReference type="InterPro" id="IPR045111">
    <property type="entry name" value="Vps41/Vps8"/>
</dbReference>
<keyword evidence="2" id="KW-0863">Zinc-finger</keyword>
<dbReference type="GO" id="GO:0008270">
    <property type="term" value="F:zinc ion binding"/>
    <property type="evidence" value="ECO:0007669"/>
    <property type="project" value="UniProtKB-KW"/>
</dbReference>
<sequence>MNNNCDIDINNLRQEFLLNLDIADLDDIEYDIPPVDTTPTLESILNDDQSSLISEDELSTYLSHELAVVGLDDGGETASISSVGSRRGGGNHSPSAAKLGNQKKSHGGNILRHVILKAVSSQLRSAGERVNAGKPTVMAVTTMVSVGTSHGFILVFDASQTLRWCYEGDEDQGAVSCLALNIDCTRLLAGFARGLLLMLDTADGKVLRTMTDVHTASTAVLHVRFTDIPTLAVCSDSGGSVFELNFKRTLGVRGCDSKCLFSGSRGEVVTIEPLLLHQLNTHPLHGSVLIAMATLSKVIVVSIRPNTRLLLTHSIKANPSSLPLLSWQFVIIQVADTSRIMDPVLAFARDQTIYFYQVSVEPTGRIICMTLQQLNLGYSLLSCHWLNTRTLALLDLSETFHLVDVRTREELETVDLAAVGLVYNSSHFKGLATGGNVSKAMALAGERACYNTVQSFGNQMLLLGVKSFHVISIRTWIERINHLIEQNRFADALSLGIDFLEENGKAVLGLRGPRKQRQRLIKDKVLETFIAYIDKLLEGGDNISDHEAIPIIINHCVKLDQRDILFGKLWEGLEGDTGGRAIYLQSIESVILEGKLVSLPPEVMQQLVKHQKQLERWQSLEQCILKVDVLCLDIEQVLKLSRQQNLYDALISVWNRAMADYTSPIHELIPLLQHYLNSGQAEKSRSLGNHLLVYLSCCLSGRAYPSGDIPSGNVETVRQQVFKCLCSQHSINAADAEDCYPYLRTLLHFDTREFLNALTIAFEDVQFSTQLRQRLVNILILVMVEGEGFLSTQVGWLFTFIASQLSRSHCLLRVDTTLFERVVNFLTTPDQTTNHEERQDAFIELMSAGGLNHYSFEDLLVKARFAEFYHVCAMLHEKQGEHGKVLKCYLLDNGRKQRVFNYIEDSPYKAELEPAILDNIDGLLDVDPVESGRIVQKYFKNLIPEIIPLISENQLYLFLQGIIDEGETDPSLTTRYFTITCMLHPEEALQLVRSNNNIILNEAIEISKNAQLDEVTAVLLEKTGDFQAAFDLLLVKLQESMKLEKPLERLTQELVNLAQRGTSHLDPRKSWLPLLQCLLKMNSHELLKQVLSNSDLNLTSELHLLLEHTNGTLGDLRSLIMGLFEKCKYEIAMLKSTSRIHYQDLHNQLEKAVKNANKGLLVASNCMICDTAFNSQLTLFRCGHGYHSNCLESQRCVQCYKPEIQG</sequence>
<dbReference type="Pfam" id="PF23410">
    <property type="entry name" value="Beta-prop_VPS8"/>
    <property type="match status" value="1"/>
</dbReference>
<keyword evidence="3" id="KW-0862">Zinc</keyword>
<accession>A0A1B6CWW6</accession>
<keyword evidence="2" id="KW-0479">Metal-binding</keyword>
<dbReference type="GO" id="GO:0030897">
    <property type="term" value="C:HOPS complex"/>
    <property type="evidence" value="ECO:0007669"/>
    <property type="project" value="TreeGrafter"/>
</dbReference>
<protein>
    <recommendedName>
        <fullName evidence="5">RING-type domain-containing protein</fullName>
    </recommendedName>
</protein>
<evidence type="ECO:0000313" key="6">
    <source>
        <dbReference type="EMBL" id="JAS17908.1"/>
    </source>
</evidence>
<organism evidence="6">
    <name type="scientific">Clastoptera arizonana</name>
    <name type="common">Arizona spittle bug</name>
    <dbReference type="NCBI Taxonomy" id="38151"/>
    <lineage>
        <taxon>Eukaryota</taxon>
        <taxon>Metazoa</taxon>
        <taxon>Ecdysozoa</taxon>
        <taxon>Arthropoda</taxon>
        <taxon>Hexapoda</taxon>
        <taxon>Insecta</taxon>
        <taxon>Pterygota</taxon>
        <taxon>Neoptera</taxon>
        <taxon>Paraneoptera</taxon>
        <taxon>Hemiptera</taxon>
        <taxon>Auchenorrhyncha</taxon>
        <taxon>Cercopoidea</taxon>
        <taxon>Clastopteridae</taxon>
        <taxon>Clastoptera</taxon>
    </lineage>
</organism>
<dbReference type="PANTHER" id="PTHR12616:SF8">
    <property type="entry name" value="VACUOLAR PROTEIN SORTING-ASSOCIATED PROTEIN 8 HOMOLOG"/>
    <property type="match status" value="1"/>
</dbReference>
<evidence type="ECO:0000256" key="3">
    <source>
        <dbReference type="ARBA" id="ARBA00022833"/>
    </source>
</evidence>
<proteinExistence type="inferred from homology"/>
<gene>
    <name evidence="6" type="ORF">g.13641</name>
</gene>
<dbReference type="EMBL" id="GEDC01019390">
    <property type="protein sequence ID" value="JAS17908.1"/>
    <property type="molecule type" value="Transcribed_RNA"/>
</dbReference>
<dbReference type="Pfam" id="PF12816">
    <property type="entry name" value="TPR_Vps8"/>
    <property type="match status" value="1"/>
</dbReference>
<dbReference type="Gene3D" id="2.130.10.10">
    <property type="entry name" value="YVTN repeat-like/Quinoprotein amine dehydrogenase"/>
    <property type="match status" value="1"/>
</dbReference>
<evidence type="ECO:0000256" key="4">
    <source>
        <dbReference type="SAM" id="MobiDB-lite"/>
    </source>
</evidence>
<evidence type="ECO:0000259" key="5">
    <source>
        <dbReference type="SMART" id="SM00184"/>
    </source>
</evidence>
<dbReference type="SMART" id="SM00184">
    <property type="entry name" value="RING"/>
    <property type="match status" value="1"/>
</dbReference>
<dbReference type="InterPro" id="IPR025941">
    <property type="entry name" value="Vps8_central_dom"/>
</dbReference>
<evidence type="ECO:0000256" key="1">
    <source>
        <dbReference type="ARBA" id="ARBA00009422"/>
    </source>
</evidence>
<dbReference type="InterPro" id="IPR001841">
    <property type="entry name" value="Znf_RING"/>
</dbReference>
<dbReference type="GO" id="GO:0006623">
    <property type="term" value="P:protein targeting to vacuole"/>
    <property type="evidence" value="ECO:0007669"/>
    <property type="project" value="InterPro"/>
</dbReference>
<dbReference type="InterPro" id="IPR015943">
    <property type="entry name" value="WD40/YVTN_repeat-like_dom_sf"/>
</dbReference>
<evidence type="ECO:0000256" key="2">
    <source>
        <dbReference type="ARBA" id="ARBA00022771"/>
    </source>
</evidence>
<feature type="domain" description="RING-type" evidence="5">
    <location>
        <begin position="1166"/>
        <end position="1199"/>
    </location>
</feature>
<dbReference type="GO" id="GO:0034058">
    <property type="term" value="P:endosomal vesicle fusion"/>
    <property type="evidence" value="ECO:0007669"/>
    <property type="project" value="TreeGrafter"/>
</dbReference>
<dbReference type="AlphaFoldDB" id="A0A1B6CWW6"/>
<dbReference type="SUPFAM" id="SSF50978">
    <property type="entry name" value="WD40 repeat-like"/>
    <property type="match status" value="1"/>
</dbReference>
<feature type="region of interest" description="Disordered" evidence="4">
    <location>
        <begin position="79"/>
        <end position="105"/>
    </location>
</feature>
<dbReference type="PANTHER" id="PTHR12616">
    <property type="entry name" value="VACUOLAR PROTEIN SORTING VPS41"/>
    <property type="match status" value="1"/>
</dbReference>
<dbReference type="InterPro" id="IPR036322">
    <property type="entry name" value="WD40_repeat_dom_sf"/>
</dbReference>
<dbReference type="GO" id="GO:0005770">
    <property type="term" value="C:late endosome"/>
    <property type="evidence" value="ECO:0007669"/>
    <property type="project" value="TreeGrafter"/>
</dbReference>
<reference evidence="6" key="1">
    <citation type="submission" date="2015-12" db="EMBL/GenBank/DDBJ databases">
        <title>De novo transcriptome assembly of four potential Pierce s Disease insect vectors from Arizona vineyards.</title>
        <authorList>
            <person name="Tassone E.E."/>
        </authorList>
    </citation>
    <scope>NUCLEOTIDE SEQUENCE</scope>
</reference>
<name>A0A1B6CWW6_9HEMI</name>